<proteinExistence type="predicted"/>
<comment type="caution">
    <text evidence="2">The sequence shown here is derived from an EMBL/GenBank/DDBJ whole genome shotgun (WGS) entry which is preliminary data.</text>
</comment>
<sequence>MDRNWMVLMVLTLAAGVLAATLLPAPMRHATRPAETAPGVPEDAERIRRALGAAVFSAGETPDHRPGDPRAIAADRPPARSEEPGGPLRLEPVPVK</sequence>
<dbReference type="RefSeq" id="WP_188477362.1">
    <property type="nucleotide sequence ID" value="NZ_BMFJ01000001.1"/>
</dbReference>
<evidence type="ECO:0000256" key="1">
    <source>
        <dbReference type="SAM" id="MobiDB-lite"/>
    </source>
</evidence>
<name>A0A917EEV8_9RHOB</name>
<evidence type="ECO:0000313" key="2">
    <source>
        <dbReference type="EMBL" id="GGE30810.1"/>
    </source>
</evidence>
<protein>
    <submittedName>
        <fullName evidence="2">Uncharacterized protein</fullName>
    </submittedName>
</protein>
<dbReference type="EMBL" id="BMFJ01000001">
    <property type="protein sequence ID" value="GGE30810.1"/>
    <property type="molecule type" value="Genomic_DNA"/>
</dbReference>
<accession>A0A917EEV8</accession>
<dbReference type="AlphaFoldDB" id="A0A917EEV8"/>
<organism evidence="2 3">
    <name type="scientific">Primorskyibacter flagellatus</name>
    <dbReference type="NCBI Taxonomy" id="1387277"/>
    <lineage>
        <taxon>Bacteria</taxon>
        <taxon>Pseudomonadati</taxon>
        <taxon>Pseudomonadota</taxon>
        <taxon>Alphaproteobacteria</taxon>
        <taxon>Rhodobacterales</taxon>
        <taxon>Roseobacteraceae</taxon>
        <taxon>Primorskyibacter</taxon>
    </lineage>
</organism>
<feature type="region of interest" description="Disordered" evidence="1">
    <location>
        <begin position="57"/>
        <end position="96"/>
    </location>
</feature>
<evidence type="ECO:0000313" key="3">
    <source>
        <dbReference type="Proteomes" id="UP000612855"/>
    </source>
</evidence>
<reference evidence="3" key="1">
    <citation type="journal article" date="2019" name="Int. J. Syst. Evol. Microbiol.">
        <title>The Global Catalogue of Microorganisms (GCM) 10K type strain sequencing project: providing services to taxonomists for standard genome sequencing and annotation.</title>
        <authorList>
            <consortium name="The Broad Institute Genomics Platform"/>
            <consortium name="The Broad Institute Genome Sequencing Center for Infectious Disease"/>
            <person name="Wu L."/>
            <person name="Ma J."/>
        </authorList>
    </citation>
    <scope>NUCLEOTIDE SEQUENCE [LARGE SCALE GENOMIC DNA]</scope>
    <source>
        <strain evidence="3">CGMCC 1.12664</strain>
    </source>
</reference>
<keyword evidence="3" id="KW-1185">Reference proteome</keyword>
<gene>
    <name evidence="2" type="ORF">GCM10011360_18540</name>
</gene>
<dbReference type="Proteomes" id="UP000612855">
    <property type="component" value="Unassembled WGS sequence"/>
</dbReference>